<keyword evidence="3" id="KW-0807">Transducer</keyword>
<sequence>MKNLKISTRLSAAFTLLVAALLMIAGVAAMQLSSMQKTQTHITENILVSVQLINRLNTDLVKARLLELRHVFNDAVSYKENIENEMKTLQSEMDAIKKEYVPLINSDKERETYEELLAERKEYVKLMEVLFVTSRSGDAEKAREVLGGRSLELFNTSSKTLASIIAIKNQQSADEVAAAKRVYDRALAILAIAGGLAVALAIAAAIWIIRSIQRPLHSAIEVANQVAEGDLTAKIDIRSQDELGLLLAALQRMQASLVQTVHNVRTGAEGVASASHQIAMGNTDLSSRTEEQASALEQTAASMEELGSTVRQNADNARQANQLALNASSVALQGGEVVGRVVDTMRGINESSRKIADIIGVIDSIAFQTNILALNAAVEAARAGEQGRGFAVVAGEVRNLAQRSAEAAKEIKSLITDSVERVEQGSMLVDKAGSTMNEVVTSIRRVTDIVGEISAASSEQSQGVAQVGEAVTQMDQTTQQNAALVEESAAAADSLRKQAQDLVDAVAVFKLDSRAQPMPAARKSDPLMRSAPQPNRGSPGVSVRSAATAEKTARKPVAPARAVTKPVQSARHDEAAQEDQWESF</sequence>
<name>A0ABR8SFV1_9BURK</name>
<dbReference type="Pfam" id="PF12729">
    <property type="entry name" value="4HB_MCP_1"/>
    <property type="match status" value="1"/>
</dbReference>
<keyword evidence="9" id="KW-1185">Reference proteome</keyword>
<evidence type="ECO:0000256" key="4">
    <source>
        <dbReference type="SAM" id="MobiDB-lite"/>
    </source>
</evidence>
<evidence type="ECO:0000256" key="5">
    <source>
        <dbReference type="SAM" id="Phobius"/>
    </source>
</evidence>
<dbReference type="InterPro" id="IPR003660">
    <property type="entry name" value="HAMP_dom"/>
</dbReference>
<evidence type="ECO:0000313" key="9">
    <source>
        <dbReference type="Proteomes" id="UP000634919"/>
    </source>
</evidence>
<dbReference type="InterPro" id="IPR024478">
    <property type="entry name" value="HlyB_4HB_MCP"/>
</dbReference>
<feature type="transmembrane region" description="Helical" evidence="5">
    <location>
        <begin position="186"/>
        <end position="209"/>
    </location>
</feature>
<dbReference type="CDD" id="cd11386">
    <property type="entry name" value="MCP_signal"/>
    <property type="match status" value="1"/>
</dbReference>
<keyword evidence="5" id="KW-0472">Membrane</keyword>
<dbReference type="CDD" id="cd06225">
    <property type="entry name" value="HAMP"/>
    <property type="match status" value="1"/>
</dbReference>
<evidence type="ECO:0000256" key="3">
    <source>
        <dbReference type="PROSITE-ProRule" id="PRU00284"/>
    </source>
</evidence>
<comment type="similarity">
    <text evidence="2">Belongs to the methyl-accepting chemotaxis (MCP) protein family.</text>
</comment>
<gene>
    <name evidence="8" type="ORF">H9646_17995</name>
</gene>
<dbReference type="InterPro" id="IPR004089">
    <property type="entry name" value="MCPsignal_dom"/>
</dbReference>
<keyword evidence="5" id="KW-0812">Transmembrane</keyword>
<keyword evidence="5" id="KW-1133">Transmembrane helix</keyword>
<dbReference type="InterPro" id="IPR004090">
    <property type="entry name" value="Chemotax_Me-accpt_rcpt"/>
</dbReference>
<dbReference type="EMBL" id="JACSQK010000012">
    <property type="protein sequence ID" value="MBD7962364.1"/>
    <property type="molecule type" value="Genomic_DNA"/>
</dbReference>
<dbReference type="PROSITE" id="PS50111">
    <property type="entry name" value="CHEMOTAXIS_TRANSDUC_2"/>
    <property type="match status" value="1"/>
</dbReference>
<evidence type="ECO:0000256" key="1">
    <source>
        <dbReference type="ARBA" id="ARBA00022481"/>
    </source>
</evidence>
<feature type="domain" description="Methyl-accepting transducer" evidence="6">
    <location>
        <begin position="267"/>
        <end position="496"/>
    </location>
</feature>
<dbReference type="PRINTS" id="PR00260">
    <property type="entry name" value="CHEMTRNSDUCR"/>
</dbReference>
<protein>
    <submittedName>
        <fullName evidence="8">MCP four helix bundle domain-containing protein</fullName>
    </submittedName>
</protein>
<dbReference type="PANTHER" id="PTHR43531:SF14">
    <property type="entry name" value="METHYL-ACCEPTING CHEMOTAXIS PROTEIN I-RELATED"/>
    <property type="match status" value="1"/>
</dbReference>
<accession>A0ABR8SFV1</accession>
<feature type="region of interest" description="Disordered" evidence="4">
    <location>
        <begin position="516"/>
        <end position="584"/>
    </location>
</feature>
<evidence type="ECO:0000256" key="2">
    <source>
        <dbReference type="ARBA" id="ARBA00029447"/>
    </source>
</evidence>
<dbReference type="Gene3D" id="1.10.287.950">
    <property type="entry name" value="Methyl-accepting chemotaxis protein"/>
    <property type="match status" value="1"/>
</dbReference>
<dbReference type="SMART" id="SM00304">
    <property type="entry name" value="HAMP"/>
    <property type="match status" value="1"/>
</dbReference>
<feature type="domain" description="HAMP" evidence="7">
    <location>
        <begin position="210"/>
        <end position="262"/>
    </location>
</feature>
<evidence type="ECO:0000259" key="6">
    <source>
        <dbReference type="PROSITE" id="PS50111"/>
    </source>
</evidence>
<proteinExistence type="inferred from homology"/>
<dbReference type="SMART" id="SM00283">
    <property type="entry name" value="MA"/>
    <property type="match status" value="1"/>
</dbReference>
<evidence type="ECO:0000259" key="7">
    <source>
        <dbReference type="PROSITE" id="PS50885"/>
    </source>
</evidence>
<dbReference type="RefSeq" id="WP_191724777.1">
    <property type="nucleotide sequence ID" value="NZ_JACSQK010000012.1"/>
</dbReference>
<keyword evidence="1" id="KW-0488">Methylation</keyword>
<dbReference type="InterPro" id="IPR051310">
    <property type="entry name" value="MCP_chemotaxis"/>
</dbReference>
<dbReference type="Proteomes" id="UP000634919">
    <property type="component" value="Unassembled WGS sequence"/>
</dbReference>
<evidence type="ECO:0000313" key="8">
    <source>
        <dbReference type="EMBL" id="MBD7962364.1"/>
    </source>
</evidence>
<reference evidence="8 9" key="1">
    <citation type="submission" date="2020-08" db="EMBL/GenBank/DDBJ databases">
        <title>A Genomic Blueprint of the Chicken Gut Microbiome.</title>
        <authorList>
            <person name="Gilroy R."/>
            <person name="Ravi A."/>
            <person name="Getino M."/>
            <person name="Pursley I."/>
            <person name="Horton D.L."/>
            <person name="Alikhan N.-F."/>
            <person name="Baker D."/>
            <person name="Gharbi K."/>
            <person name="Hall N."/>
            <person name="Watson M."/>
            <person name="Adriaenssens E.M."/>
            <person name="Foster-Nyarko E."/>
            <person name="Jarju S."/>
            <person name="Secka A."/>
            <person name="Antonio M."/>
            <person name="Oren A."/>
            <person name="Chaudhuri R."/>
            <person name="La Ragione R.M."/>
            <person name="Hildebrand F."/>
            <person name="Pallen M.J."/>
        </authorList>
    </citation>
    <scope>NUCLEOTIDE SEQUENCE [LARGE SCALE GENOMIC DNA]</scope>
    <source>
        <strain evidence="8 9">Sa2CVA6</strain>
    </source>
</reference>
<dbReference type="PANTHER" id="PTHR43531">
    <property type="entry name" value="PROTEIN ICFG"/>
    <property type="match status" value="1"/>
</dbReference>
<organism evidence="8 9">
    <name type="scientific">Comamonas avium</name>
    <dbReference type="NCBI Taxonomy" id="2762231"/>
    <lineage>
        <taxon>Bacteria</taxon>
        <taxon>Pseudomonadati</taxon>
        <taxon>Pseudomonadota</taxon>
        <taxon>Betaproteobacteria</taxon>
        <taxon>Burkholderiales</taxon>
        <taxon>Comamonadaceae</taxon>
        <taxon>Comamonas</taxon>
    </lineage>
</organism>
<dbReference type="Pfam" id="PF00672">
    <property type="entry name" value="HAMP"/>
    <property type="match status" value="1"/>
</dbReference>
<comment type="caution">
    <text evidence="8">The sequence shown here is derived from an EMBL/GenBank/DDBJ whole genome shotgun (WGS) entry which is preliminary data.</text>
</comment>
<dbReference type="SUPFAM" id="SSF58104">
    <property type="entry name" value="Methyl-accepting chemotaxis protein (MCP) signaling domain"/>
    <property type="match status" value="1"/>
</dbReference>
<dbReference type="Pfam" id="PF00015">
    <property type="entry name" value="MCPsignal"/>
    <property type="match status" value="1"/>
</dbReference>
<dbReference type="PROSITE" id="PS50885">
    <property type="entry name" value="HAMP"/>
    <property type="match status" value="1"/>
</dbReference>